<accession>A0A1Y1YHB5</accession>
<feature type="chain" id="PRO_5011825332" description="1,3-beta-glucanosyltransferase" evidence="9">
    <location>
        <begin position="25"/>
        <end position="614"/>
    </location>
</feature>
<keyword evidence="11" id="KW-0812">Transmembrane</keyword>
<evidence type="ECO:0000256" key="3">
    <source>
        <dbReference type="ARBA" id="ARBA00022622"/>
    </source>
</evidence>
<proteinExistence type="inferred from homology"/>
<evidence type="ECO:0000259" key="12">
    <source>
        <dbReference type="SMART" id="SM00768"/>
    </source>
</evidence>
<dbReference type="OrthoDB" id="3796639at2759"/>
<evidence type="ECO:0000313" key="14">
    <source>
        <dbReference type="Proteomes" id="UP000193144"/>
    </source>
</evidence>
<evidence type="ECO:0000256" key="8">
    <source>
        <dbReference type="ARBA" id="ARBA00023288"/>
    </source>
</evidence>
<dbReference type="InterPro" id="IPR004886">
    <property type="entry name" value="Glucanosyltransferase"/>
</dbReference>
<evidence type="ECO:0000256" key="2">
    <source>
        <dbReference type="ARBA" id="ARBA00007528"/>
    </source>
</evidence>
<organism evidence="13 14">
    <name type="scientific">Clohesyomyces aquaticus</name>
    <dbReference type="NCBI Taxonomy" id="1231657"/>
    <lineage>
        <taxon>Eukaryota</taxon>
        <taxon>Fungi</taxon>
        <taxon>Dikarya</taxon>
        <taxon>Ascomycota</taxon>
        <taxon>Pezizomycotina</taxon>
        <taxon>Dothideomycetes</taxon>
        <taxon>Pleosporomycetidae</taxon>
        <taxon>Pleosporales</taxon>
        <taxon>Lindgomycetaceae</taxon>
        <taxon>Clohesyomyces</taxon>
    </lineage>
</organism>
<dbReference type="EMBL" id="MCFA01000235">
    <property type="protein sequence ID" value="ORX97397.1"/>
    <property type="molecule type" value="Genomic_DNA"/>
</dbReference>
<evidence type="ECO:0000256" key="1">
    <source>
        <dbReference type="ARBA" id="ARBA00004609"/>
    </source>
</evidence>
<keyword evidence="4 9" id="KW-0732">Signal</keyword>
<dbReference type="SMART" id="SM00768">
    <property type="entry name" value="X8"/>
    <property type="match status" value="1"/>
</dbReference>
<comment type="similarity">
    <text evidence="2 9">Belongs to the glycosyl hydrolase 72 family.</text>
</comment>
<dbReference type="GO" id="GO:0031505">
    <property type="term" value="P:fungal-type cell wall organization"/>
    <property type="evidence" value="ECO:0007669"/>
    <property type="project" value="TreeGrafter"/>
</dbReference>
<feature type="domain" description="X8" evidence="12">
    <location>
        <begin position="377"/>
        <end position="472"/>
    </location>
</feature>
<keyword evidence="14" id="KW-1185">Reference proteome</keyword>
<dbReference type="GO" id="GO:0098552">
    <property type="term" value="C:side of membrane"/>
    <property type="evidence" value="ECO:0007669"/>
    <property type="project" value="UniProtKB-KW"/>
</dbReference>
<sequence length="614" mass="66634">MPRPGFPTRLLAWALTYLCLRVSAEVDPIITKGSHFFYKTNGTAFFIRGVAYFPYTQGGGGQSIDPLADPDMCARDIPYISALGMNVVHIPYIDPGRDHSACMNAFADAGIYVLAQLAFSVDSPRESNGYTERTLAQSIGILDSLAPFPNTLGFLIGYAVTSRDIPFLDANLRDVKAHLEDKKYRDVPIGWTAAYNATTPERDTLDAMMCNKPRMDFLGLVDQVIDGRVANCTPTEEIVRAAESFVNATVPVFFVYSGCKTDGSGDWDYVSKAYSENITTSLSGVVVDEYFNTVYGSSVPYGLISFNVTVEGKIQRMPGYSALSSVLATAKPSFTDAAKYTPTATLPVCPTGTTYNVSSILPPRPYAELCACLSNTLRCIVKKGSIDKLDPNGGLNTALQTLCENNEPANCPGIVADPLKGQYGAFSSCNTTTRYSWAANQYYQRHGNSSCNLNSTLELLDPRPQPAATCIPLLQQAGPNGESTVTQTSFPTLTATPNAPSNSRPRLSPGRKAGIGVGVTIFVISVLVLGAVFLLRWRKARRGRSAAPSEPFQKPELDDTEKKLEMMYEVQDAREVTELPAEERAVEVCESNVVFEIETKERPVEIGDGTVAGK</sequence>
<dbReference type="PANTHER" id="PTHR31468">
    <property type="entry name" value="1,3-BETA-GLUCANOSYLTRANSFERASE GAS1"/>
    <property type="match status" value="1"/>
</dbReference>
<evidence type="ECO:0000256" key="11">
    <source>
        <dbReference type="SAM" id="Phobius"/>
    </source>
</evidence>
<dbReference type="Gene3D" id="1.20.58.1040">
    <property type="match status" value="1"/>
</dbReference>
<dbReference type="Gene3D" id="3.20.20.80">
    <property type="entry name" value="Glycosidases"/>
    <property type="match status" value="1"/>
</dbReference>
<dbReference type="GO" id="GO:0005886">
    <property type="term" value="C:plasma membrane"/>
    <property type="evidence" value="ECO:0007669"/>
    <property type="project" value="UniProtKB-SubCell"/>
</dbReference>
<evidence type="ECO:0000256" key="10">
    <source>
        <dbReference type="SAM" id="MobiDB-lite"/>
    </source>
</evidence>
<protein>
    <recommendedName>
        <fullName evidence="9">1,3-beta-glucanosyltransferase</fullName>
        <ecNumber evidence="9">2.4.1.-</ecNumber>
    </recommendedName>
</protein>
<feature type="region of interest" description="Disordered" evidence="10">
    <location>
        <begin position="478"/>
        <end position="509"/>
    </location>
</feature>
<comment type="caution">
    <text evidence="13">The sequence shown here is derived from an EMBL/GenBank/DDBJ whole genome shotgun (WGS) entry which is preliminary data.</text>
</comment>
<keyword evidence="11" id="KW-1133">Transmembrane helix</keyword>
<keyword evidence="8 9" id="KW-0449">Lipoprotein</keyword>
<dbReference type="InterPro" id="IPR017853">
    <property type="entry name" value="GH"/>
</dbReference>
<dbReference type="PANTHER" id="PTHR31468:SF2">
    <property type="entry name" value="1,3-BETA-GLUCANOSYLTRANSFERASE GAS1"/>
    <property type="match status" value="1"/>
</dbReference>
<dbReference type="Proteomes" id="UP000193144">
    <property type="component" value="Unassembled WGS sequence"/>
</dbReference>
<gene>
    <name evidence="13" type="ORF">BCR34DRAFT_577989</name>
</gene>
<feature type="transmembrane region" description="Helical" evidence="11">
    <location>
        <begin position="513"/>
        <end position="535"/>
    </location>
</feature>
<keyword evidence="7" id="KW-0325">Glycoprotein</keyword>
<keyword evidence="6" id="KW-1015">Disulfide bond</keyword>
<dbReference type="EC" id="2.4.1.-" evidence="9"/>
<evidence type="ECO:0000256" key="9">
    <source>
        <dbReference type="RuleBase" id="RU361209"/>
    </source>
</evidence>
<dbReference type="Pfam" id="PF07983">
    <property type="entry name" value="X8"/>
    <property type="match status" value="1"/>
</dbReference>
<evidence type="ECO:0000313" key="13">
    <source>
        <dbReference type="EMBL" id="ORX97397.1"/>
    </source>
</evidence>
<keyword evidence="3 9" id="KW-0336">GPI-anchor</keyword>
<evidence type="ECO:0000256" key="4">
    <source>
        <dbReference type="ARBA" id="ARBA00022729"/>
    </source>
</evidence>
<comment type="function">
    <text evidence="9">Splits internally a 1,3-beta-glucan molecule and transfers the newly generated reducing end (the donor) to the non-reducing end of another 1,3-beta-glucan molecule (the acceptor) forming a 1,3-beta linkage, resulting in the elongation of 1,3-beta-glucan chains in the cell wall.</text>
</comment>
<dbReference type="InterPro" id="IPR012946">
    <property type="entry name" value="X8"/>
</dbReference>
<dbReference type="AlphaFoldDB" id="A0A1Y1YHB5"/>
<dbReference type="SUPFAM" id="SSF51445">
    <property type="entry name" value="(Trans)glycosidases"/>
    <property type="match status" value="1"/>
</dbReference>
<dbReference type="GO" id="GO:0042124">
    <property type="term" value="F:1,3-beta-glucanosyltransferase activity"/>
    <property type="evidence" value="ECO:0007669"/>
    <property type="project" value="TreeGrafter"/>
</dbReference>
<reference evidence="13 14" key="1">
    <citation type="submission" date="2016-07" db="EMBL/GenBank/DDBJ databases">
        <title>Pervasive Adenine N6-methylation of Active Genes in Fungi.</title>
        <authorList>
            <consortium name="DOE Joint Genome Institute"/>
            <person name="Mondo S.J."/>
            <person name="Dannebaum R.O."/>
            <person name="Kuo R.C."/>
            <person name="Labutti K."/>
            <person name="Haridas S."/>
            <person name="Kuo A."/>
            <person name="Salamov A."/>
            <person name="Ahrendt S.R."/>
            <person name="Lipzen A."/>
            <person name="Sullivan W."/>
            <person name="Andreopoulos W.B."/>
            <person name="Clum A."/>
            <person name="Lindquist E."/>
            <person name="Daum C."/>
            <person name="Ramamoorthy G.K."/>
            <person name="Gryganskyi A."/>
            <person name="Culley D."/>
            <person name="Magnuson J.K."/>
            <person name="James T.Y."/>
            <person name="O'Malley M.A."/>
            <person name="Stajich J.E."/>
            <person name="Spatafora J.W."/>
            <person name="Visel A."/>
            <person name="Grigoriev I.V."/>
        </authorList>
    </citation>
    <scope>NUCLEOTIDE SEQUENCE [LARGE SCALE GENOMIC DNA]</scope>
    <source>
        <strain evidence="13 14">CBS 115471</strain>
    </source>
</reference>
<keyword evidence="5 9" id="KW-0472">Membrane</keyword>
<evidence type="ECO:0000256" key="7">
    <source>
        <dbReference type="ARBA" id="ARBA00023180"/>
    </source>
</evidence>
<evidence type="ECO:0000256" key="5">
    <source>
        <dbReference type="ARBA" id="ARBA00023136"/>
    </source>
</evidence>
<comment type="subcellular location">
    <subcellularLocation>
        <location evidence="1 9">Cell membrane</location>
        <topology evidence="1 9">Lipid-anchor</topology>
        <topology evidence="1 9">GPI-anchor</topology>
    </subcellularLocation>
</comment>
<dbReference type="GO" id="GO:0071970">
    <property type="term" value="P:fungal-type cell wall (1-&gt;3)-beta-D-glucan biosynthetic process"/>
    <property type="evidence" value="ECO:0007669"/>
    <property type="project" value="TreeGrafter"/>
</dbReference>
<evidence type="ECO:0000256" key="6">
    <source>
        <dbReference type="ARBA" id="ARBA00023157"/>
    </source>
</evidence>
<dbReference type="STRING" id="1231657.A0A1Y1YHB5"/>
<dbReference type="Pfam" id="PF03198">
    <property type="entry name" value="Glyco_hydro_72"/>
    <property type="match status" value="1"/>
</dbReference>
<feature type="signal peptide" evidence="9">
    <location>
        <begin position="1"/>
        <end position="24"/>
    </location>
</feature>
<feature type="compositionally biased region" description="Polar residues" evidence="10">
    <location>
        <begin position="478"/>
        <end position="505"/>
    </location>
</feature>
<keyword evidence="9 13" id="KW-0808">Transferase</keyword>
<name>A0A1Y1YHB5_9PLEO</name>